<evidence type="ECO:0000313" key="3">
    <source>
        <dbReference type="Proteomes" id="UP000178943"/>
    </source>
</evidence>
<dbReference type="Pfam" id="PF01928">
    <property type="entry name" value="CYTH"/>
    <property type="match status" value="1"/>
</dbReference>
<sequence length="188" mass="22349">MAFLKETETKIPFLNISHIVTLLRKLPATKVNPKYFEDNFCFDFPDKMLCKQGILLRLRFADNVSILTMKGPVKKKAGIKCRKEWELRVDNRKNMIKILKTLGMYCLFRYQKYRTMYQFKTTKICVDETPIGNFLELEGKEKEIHLIAKMLGFSNKDYCSLSYFSLFKLFKQKCNLRCKHMLFPKILK</sequence>
<dbReference type="InterPro" id="IPR008173">
    <property type="entry name" value="Adenylyl_cyclase_CyaB"/>
</dbReference>
<gene>
    <name evidence="2" type="ORF">A2Y62_12885</name>
</gene>
<comment type="caution">
    <text evidence="2">The sequence shown here is derived from an EMBL/GenBank/DDBJ whole genome shotgun (WGS) entry which is preliminary data.</text>
</comment>
<feature type="domain" description="CYTH" evidence="1">
    <location>
        <begin position="4"/>
        <end position="169"/>
    </location>
</feature>
<reference evidence="2 3" key="1">
    <citation type="journal article" date="2016" name="Nat. Commun.">
        <title>Thousands of microbial genomes shed light on interconnected biogeochemical processes in an aquifer system.</title>
        <authorList>
            <person name="Anantharaman K."/>
            <person name="Brown C.T."/>
            <person name="Hug L.A."/>
            <person name="Sharon I."/>
            <person name="Castelle C.J."/>
            <person name="Probst A.J."/>
            <person name="Thomas B.C."/>
            <person name="Singh A."/>
            <person name="Wilkins M.J."/>
            <person name="Karaoz U."/>
            <person name="Brodie E.L."/>
            <person name="Williams K.H."/>
            <person name="Hubbard S.S."/>
            <person name="Banfield J.F."/>
        </authorList>
    </citation>
    <scope>NUCLEOTIDE SEQUENCE [LARGE SCALE GENOMIC DNA]</scope>
</reference>
<dbReference type="PROSITE" id="PS51707">
    <property type="entry name" value="CYTH"/>
    <property type="match status" value="1"/>
</dbReference>
<dbReference type="InterPro" id="IPR023577">
    <property type="entry name" value="CYTH_domain"/>
</dbReference>
<dbReference type="Gene3D" id="2.40.320.10">
    <property type="entry name" value="Hypothetical Protein Pfu-838710-001"/>
    <property type="match status" value="1"/>
</dbReference>
<dbReference type="InterPro" id="IPR033469">
    <property type="entry name" value="CYTH-like_dom_sf"/>
</dbReference>
<evidence type="ECO:0000313" key="2">
    <source>
        <dbReference type="EMBL" id="OGF58691.1"/>
    </source>
</evidence>
<dbReference type="Proteomes" id="UP000178943">
    <property type="component" value="Unassembled WGS sequence"/>
</dbReference>
<evidence type="ECO:0000259" key="1">
    <source>
        <dbReference type="PROSITE" id="PS51707"/>
    </source>
</evidence>
<dbReference type="STRING" id="1817863.A2Y62_12885"/>
<dbReference type="PANTHER" id="PTHR21028:SF2">
    <property type="entry name" value="CYTH DOMAIN-CONTAINING PROTEIN"/>
    <property type="match status" value="1"/>
</dbReference>
<organism evidence="2 3">
    <name type="scientific">Candidatus Fischerbacteria bacterium RBG_13_37_8</name>
    <dbReference type="NCBI Taxonomy" id="1817863"/>
    <lineage>
        <taxon>Bacteria</taxon>
        <taxon>Candidatus Fischeribacteriota</taxon>
    </lineage>
</organism>
<dbReference type="AlphaFoldDB" id="A0A1F5V6Z5"/>
<dbReference type="PANTHER" id="PTHR21028">
    <property type="entry name" value="SI:CH211-156B7.4"/>
    <property type="match status" value="1"/>
</dbReference>
<name>A0A1F5V6Z5_9BACT</name>
<accession>A0A1F5V6Z5</accession>
<protein>
    <recommendedName>
        <fullName evidence="1">CYTH domain-containing protein</fullName>
    </recommendedName>
</protein>
<dbReference type="SUPFAM" id="SSF55154">
    <property type="entry name" value="CYTH-like phosphatases"/>
    <property type="match status" value="1"/>
</dbReference>
<dbReference type="EMBL" id="MFGW01000233">
    <property type="protein sequence ID" value="OGF58691.1"/>
    <property type="molecule type" value="Genomic_DNA"/>
</dbReference>
<dbReference type="CDD" id="cd07890">
    <property type="entry name" value="CYTH-like_AC_IV-like"/>
    <property type="match status" value="1"/>
</dbReference>
<proteinExistence type="predicted"/>